<dbReference type="GO" id="GO:0160149">
    <property type="term" value="F:tRNA pseudouridine(65) synthase activity"/>
    <property type="evidence" value="ECO:0007669"/>
    <property type="project" value="UniProtKB-EC"/>
</dbReference>
<evidence type="ECO:0000256" key="4">
    <source>
        <dbReference type="ARBA" id="ARBA00037670"/>
    </source>
</evidence>
<comment type="catalytic activity">
    <reaction evidence="3">
        <text>uridine(65) in tRNA = pseudouridine(65) in tRNA</text>
        <dbReference type="Rhea" id="RHEA:42536"/>
        <dbReference type="Rhea" id="RHEA-COMP:10103"/>
        <dbReference type="Rhea" id="RHEA-COMP:10104"/>
        <dbReference type="ChEBI" id="CHEBI:65314"/>
        <dbReference type="ChEBI" id="CHEBI:65315"/>
        <dbReference type="EC" id="5.4.99.26"/>
    </reaction>
</comment>
<keyword evidence="12" id="KW-1185">Reference proteome</keyword>
<organism evidence="11 12">
    <name type="scientific">Thalassotalea agarivorans</name>
    <name type="common">Thalassomonas agarivorans</name>
    <dbReference type="NCBI Taxonomy" id="349064"/>
    <lineage>
        <taxon>Bacteria</taxon>
        <taxon>Pseudomonadati</taxon>
        <taxon>Pseudomonadota</taxon>
        <taxon>Gammaproteobacteria</taxon>
        <taxon>Alteromonadales</taxon>
        <taxon>Colwelliaceae</taxon>
        <taxon>Thalassotalea</taxon>
    </lineage>
</organism>
<dbReference type="OrthoDB" id="9785808at2"/>
<dbReference type="SUPFAM" id="SSF55120">
    <property type="entry name" value="Pseudouridine synthase"/>
    <property type="match status" value="1"/>
</dbReference>
<evidence type="ECO:0000313" key="11">
    <source>
        <dbReference type="EMBL" id="SET33551.1"/>
    </source>
</evidence>
<evidence type="ECO:0000256" key="5">
    <source>
        <dbReference type="ARBA" id="ARBA00038943"/>
    </source>
</evidence>
<dbReference type="Proteomes" id="UP000199308">
    <property type="component" value="Unassembled WGS sequence"/>
</dbReference>
<proteinExistence type="predicted"/>
<dbReference type="PROSITE" id="PS01129">
    <property type="entry name" value="PSI_RLU"/>
    <property type="match status" value="1"/>
</dbReference>
<gene>
    <name evidence="11" type="ORF">SAMN05660429_01577</name>
</gene>
<feature type="domain" description="Pseudouridine synthase RsuA/RluA-like" evidence="10">
    <location>
        <begin position="19"/>
        <end position="179"/>
    </location>
</feature>
<name>A0A1I0DM10_THASX</name>
<dbReference type="GO" id="GO:0008033">
    <property type="term" value="P:tRNA processing"/>
    <property type="evidence" value="ECO:0007669"/>
    <property type="project" value="UniProtKB-KW"/>
</dbReference>
<dbReference type="NCBIfam" id="NF008321">
    <property type="entry name" value="PRK11112.1"/>
    <property type="match status" value="1"/>
</dbReference>
<comment type="function">
    <text evidence="4">Responsible for synthesis of pseudouridine from uracil-65 in transfer RNAs.</text>
</comment>
<dbReference type="Gene3D" id="3.30.2350.10">
    <property type="entry name" value="Pseudouridine synthase"/>
    <property type="match status" value="1"/>
</dbReference>
<dbReference type="PANTHER" id="PTHR21600:SF56">
    <property type="entry name" value="TRNA PSEUDOURIDINE SYNTHASE C"/>
    <property type="match status" value="1"/>
</dbReference>
<dbReference type="EMBL" id="FOHK01000006">
    <property type="protein sequence ID" value="SET33551.1"/>
    <property type="molecule type" value="Genomic_DNA"/>
</dbReference>
<sequence>MTDVITEKPDISILYQDEHIVAVNKPSGIFVHRSFLDKAECFFMVQLVRDLIGQYVYPVHRLDRATSGILVFALSPEVARDLNEQFTDRRIKKHYIAMVRGHLLGEDIVDYALKEKLDKIGDKYVSEDKAPQEAQTEYKNLATAVIDKPLGKYQTVRYSLMAMYPKTGRRHQIRRHLAHLRYPIIGDVNYGDNKHNPFFAQQFGFRRLMLHALSLSFVHPVAQREISITAPLDQQWLDVMRQLDWPQSLIE</sequence>
<reference evidence="11 12" key="1">
    <citation type="submission" date="2016-10" db="EMBL/GenBank/DDBJ databases">
        <authorList>
            <person name="de Groot N.N."/>
        </authorList>
    </citation>
    <scope>NUCLEOTIDE SEQUENCE [LARGE SCALE GENOMIC DNA]</scope>
    <source>
        <strain evidence="11 12">DSM 19706</strain>
    </source>
</reference>
<accession>A0A1I0DM10</accession>
<evidence type="ECO:0000259" key="10">
    <source>
        <dbReference type="Pfam" id="PF00849"/>
    </source>
</evidence>
<dbReference type="InterPro" id="IPR006224">
    <property type="entry name" value="PsdUridine_synth_RluA-like_CS"/>
</dbReference>
<evidence type="ECO:0000256" key="2">
    <source>
        <dbReference type="ARBA" id="ARBA00023235"/>
    </source>
</evidence>
<dbReference type="InterPro" id="IPR006145">
    <property type="entry name" value="PsdUridine_synth_RsuA/RluA"/>
</dbReference>
<dbReference type="PANTHER" id="PTHR21600">
    <property type="entry name" value="MITOCHONDRIAL RNA PSEUDOURIDINE SYNTHASE"/>
    <property type="match status" value="1"/>
</dbReference>
<evidence type="ECO:0000256" key="8">
    <source>
        <dbReference type="ARBA" id="ARBA00041975"/>
    </source>
</evidence>
<dbReference type="GO" id="GO:0000455">
    <property type="term" value="P:enzyme-directed rRNA pseudouridine synthesis"/>
    <property type="evidence" value="ECO:0007669"/>
    <property type="project" value="TreeGrafter"/>
</dbReference>
<dbReference type="InterPro" id="IPR020103">
    <property type="entry name" value="PsdUridine_synth_cat_dom_sf"/>
</dbReference>
<dbReference type="AlphaFoldDB" id="A0A1I0DM10"/>
<dbReference type="GO" id="GO:0003723">
    <property type="term" value="F:RNA binding"/>
    <property type="evidence" value="ECO:0007669"/>
    <property type="project" value="InterPro"/>
</dbReference>
<evidence type="ECO:0000256" key="9">
    <source>
        <dbReference type="ARBA" id="ARBA00043049"/>
    </source>
</evidence>
<evidence type="ECO:0000256" key="6">
    <source>
        <dbReference type="ARBA" id="ARBA00040675"/>
    </source>
</evidence>
<dbReference type="EC" id="5.4.99.26" evidence="5"/>
<dbReference type="InterPro" id="IPR050188">
    <property type="entry name" value="RluA_PseudoU_synthase"/>
</dbReference>
<protein>
    <recommendedName>
        <fullName evidence="6">tRNA pseudouridine synthase C</fullName>
        <ecNumber evidence="5">5.4.99.26</ecNumber>
    </recommendedName>
    <alternativeName>
        <fullName evidence="8">tRNA pseudouridine(65) synthase</fullName>
    </alternativeName>
    <alternativeName>
        <fullName evidence="9">tRNA pseudouridylate synthase C</fullName>
    </alternativeName>
    <alternativeName>
        <fullName evidence="7">tRNA-uridine isomerase C</fullName>
    </alternativeName>
</protein>
<dbReference type="Pfam" id="PF00849">
    <property type="entry name" value="PseudoU_synth_2"/>
    <property type="match status" value="1"/>
</dbReference>
<evidence type="ECO:0000256" key="3">
    <source>
        <dbReference type="ARBA" id="ARBA00036607"/>
    </source>
</evidence>
<dbReference type="STRING" id="349064.SAMN05660429_01577"/>
<keyword evidence="1" id="KW-0819">tRNA processing</keyword>
<evidence type="ECO:0000313" key="12">
    <source>
        <dbReference type="Proteomes" id="UP000199308"/>
    </source>
</evidence>
<evidence type="ECO:0000256" key="1">
    <source>
        <dbReference type="ARBA" id="ARBA00022694"/>
    </source>
</evidence>
<evidence type="ECO:0000256" key="7">
    <source>
        <dbReference type="ARBA" id="ARBA00041803"/>
    </source>
</evidence>
<keyword evidence="2" id="KW-0413">Isomerase</keyword>